<feature type="chain" id="PRO_5043416584" description="Lipoprotein" evidence="2">
    <location>
        <begin position="23"/>
        <end position="150"/>
    </location>
</feature>
<keyword evidence="2" id="KW-0732">Signal</keyword>
<evidence type="ECO:0000256" key="2">
    <source>
        <dbReference type="SAM" id="SignalP"/>
    </source>
</evidence>
<accession>A0AAV4LCB6</accession>
<evidence type="ECO:0008006" key="5">
    <source>
        <dbReference type="Google" id="ProtNLM"/>
    </source>
</evidence>
<dbReference type="PROSITE" id="PS51257">
    <property type="entry name" value="PROKAR_LIPOPROTEIN"/>
    <property type="match status" value="1"/>
</dbReference>
<feature type="compositionally biased region" description="Low complexity" evidence="1">
    <location>
        <begin position="24"/>
        <end position="38"/>
    </location>
</feature>
<dbReference type="Proteomes" id="UP001057291">
    <property type="component" value="Unassembled WGS sequence"/>
</dbReference>
<feature type="compositionally biased region" description="Polar residues" evidence="1">
    <location>
        <begin position="39"/>
        <end position="53"/>
    </location>
</feature>
<sequence length="150" mass="16150">MKPIHSLIALTLAGTLSLVGCGSTTNSSATNSNQGSQAEKTTQSTANKETSSTDIKAGVTKMLSIATDLKKQIDAGDEAKIKVTGPQLEDTWHTFEDSVKPKYPDLYENVEKYLDPTVAGSKANPIDKKTLANLDEQLIQVLNELEQKAK</sequence>
<keyword evidence="4" id="KW-1185">Reference proteome</keyword>
<reference evidence="3" key="1">
    <citation type="journal article" date="2023" name="Int. J. Syst. Evol. Microbiol.">
        <title>Collibacillus ludicampi gen. nov., sp. nov., a new soil bacterium of the family Alicyclobacillaceae.</title>
        <authorList>
            <person name="Jojima T."/>
            <person name="Ioku Y."/>
            <person name="Fukuta Y."/>
            <person name="Shirasaka N."/>
            <person name="Matsumura Y."/>
            <person name="Mori M."/>
        </authorList>
    </citation>
    <scope>NUCLEOTIDE SEQUENCE</scope>
    <source>
        <strain evidence="3">TP075</strain>
    </source>
</reference>
<feature type="region of interest" description="Disordered" evidence="1">
    <location>
        <begin position="24"/>
        <end position="53"/>
    </location>
</feature>
<protein>
    <recommendedName>
        <fullName evidence="5">Lipoprotein</fullName>
    </recommendedName>
</protein>
<comment type="caution">
    <text evidence="3">The sequence shown here is derived from an EMBL/GenBank/DDBJ whole genome shotgun (WGS) entry which is preliminary data.</text>
</comment>
<feature type="signal peptide" evidence="2">
    <location>
        <begin position="1"/>
        <end position="22"/>
    </location>
</feature>
<dbReference type="AlphaFoldDB" id="A0AAV4LCB6"/>
<gene>
    <name evidence="3" type="ORF">DNHGIG_08470</name>
</gene>
<name>A0AAV4LCB6_9BACL</name>
<dbReference type="RefSeq" id="WP_282198512.1">
    <property type="nucleotide sequence ID" value="NZ_BOQE01000001.1"/>
</dbReference>
<dbReference type="EMBL" id="BOQE01000001">
    <property type="protein sequence ID" value="GIM45298.1"/>
    <property type="molecule type" value="Genomic_DNA"/>
</dbReference>
<evidence type="ECO:0000313" key="3">
    <source>
        <dbReference type="EMBL" id="GIM45298.1"/>
    </source>
</evidence>
<organism evidence="3 4">
    <name type="scientific">Collibacillus ludicampi</name>
    <dbReference type="NCBI Taxonomy" id="2771369"/>
    <lineage>
        <taxon>Bacteria</taxon>
        <taxon>Bacillati</taxon>
        <taxon>Bacillota</taxon>
        <taxon>Bacilli</taxon>
        <taxon>Bacillales</taxon>
        <taxon>Alicyclobacillaceae</taxon>
        <taxon>Collibacillus</taxon>
    </lineage>
</organism>
<evidence type="ECO:0000256" key="1">
    <source>
        <dbReference type="SAM" id="MobiDB-lite"/>
    </source>
</evidence>
<evidence type="ECO:0000313" key="4">
    <source>
        <dbReference type="Proteomes" id="UP001057291"/>
    </source>
</evidence>
<proteinExistence type="predicted"/>